<proteinExistence type="predicted"/>
<gene>
    <name evidence="1" type="ORF">CEXT_443871</name>
</gene>
<evidence type="ECO:0000313" key="1">
    <source>
        <dbReference type="EMBL" id="GIX79534.1"/>
    </source>
</evidence>
<organism evidence="1 2">
    <name type="scientific">Caerostris extrusa</name>
    <name type="common">Bark spider</name>
    <name type="synonym">Caerostris bankana</name>
    <dbReference type="NCBI Taxonomy" id="172846"/>
    <lineage>
        <taxon>Eukaryota</taxon>
        <taxon>Metazoa</taxon>
        <taxon>Ecdysozoa</taxon>
        <taxon>Arthropoda</taxon>
        <taxon>Chelicerata</taxon>
        <taxon>Arachnida</taxon>
        <taxon>Araneae</taxon>
        <taxon>Araneomorphae</taxon>
        <taxon>Entelegynae</taxon>
        <taxon>Araneoidea</taxon>
        <taxon>Araneidae</taxon>
        <taxon>Caerostris</taxon>
    </lineage>
</organism>
<evidence type="ECO:0000313" key="2">
    <source>
        <dbReference type="Proteomes" id="UP001054945"/>
    </source>
</evidence>
<protein>
    <submittedName>
        <fullName evidence="1">Uncharacterized protein</fullName>
    </submittedName>
</protein>
<reference evidence="1 2" key="1">
    <citation type="submission" date="2021-06" db="EMBL/GenBank/DDBJ databases">
        <title>Caerostris extrusa draft genome.</title>
        <authorList>
            <person name="Kono N."/>
            <person name="Arakawa K."/>
        </authorList>
    </citation>
    <scope>NUCLEOTIDE SEQUENCE [LARGE SCALE GENOMIC DNA]</scope>
</reference>
<sequence length="97" mass="10840">MKLSGAADIATAGDSFDPRTDRYKCMKAFSRHAIPSGVKFHAVDTFSQEPETYDALRVHEGSGEGLPYTPPSQLWKQLVRDDVSHSHPEFHRKGPSR</sequence>
<dbReference type="AlphaFoldDB" id="A0AAV4N5A0"/>
<dbReference type="Proteomes" id="UP001054945">
    <property type="component" value="Unassembled WGS sequence"/>
</dbReference>
<accession>A0AAV4N5A0</accession>
<keyword evidence="2" id="KW-1185">Reference proteome</keyword>
<name>A0AAV4N5A0_CAEEX</name>
<comment type="caution">
    <text evidence="1">The sequence shown here is derived from an EMBL/GenBank/DDBJ whole genome shotgun (WGS) entry which is preliminary data.</text>
</comment>
<dbReference type="EMBL" id="BPLR01020505">
    <property type="protein sequence ID" value="GIX79534.1"/>
    <property type="molecule type" value="Genomic_DNA"/>
</dbReference>